<accession>A0A1Q6DX25</accession>
<dbReference type="NCBIfam" id="NF011118">
    <property type="entry name" value="PRK14548.1"/>
    <property type="match status" value="1"/>
</dbReference>
<keyword evidence="8" id="KW-1185">Reference proteome</keyword>
<dbReference type="InterPro" id="IPR012678">
    <property type="entry name" value="Ribosomal_uL23/eL15/eS24_sf"/>
</dbReference>
<evidence type="ECO:0000256" key="3">
    <source>
        <dbReference type="ARBA" id="ARBA00022884"/>
    </source>
</evidence>
<dbReference type="Gene3D" id="3.30.70.330">
    <property type="match status" value="1"/>
</dbReference>
<proteinExistence type="inferred from homology"/>
<protein>
    <recommendedName>
        <fullName evidence="6">Large ribosomal subunit protein uL23</fullName>
    </recommendedName>
</protein>
<keyword evidence="2 6" id="KW-0699">rRNA-binding</keyword>
<organism evidence="7 8">
    <name type="scientific">Methanohalarchaeum thermophilum</name>
    <dbReference type="NCBI Taxonomy" id="1903181"/>
    <lineage>
        <taxon>Archaea</taxon>
        <taxon>Methanobacteriati</taxon>
        <taxon>Methanobacteriota</taxon>
        <taxon>Methanonatronarchaeia</taxon>
        <taxon>Methanonatronarchaeales</taxon>
        <taxon>Methanonatronarchaeaceae</taxon>
        <taxon>Candidatus Methanohalarchaeum</taxon>
    </lineage>
</organism>
<dbReference type="STRING" id="1903181.BTN85_1392"/>
<evidence type="ECO:0000256" key="1">
    <source>
        <dbReference type="ARBA" id="ARBA00006700"/>
    </source>
</evidence>
<dbReference type="Proteomes" id="UP000185744">
    <property type="component" value="Unassembled WGS sequence"/>
</dbReference>
<evidence type="ECO:0000256" key="2">
    <source>
        <dbReference type="ARBA" id="ARBA00022730"/>
    </source>
</evidence>
<sequence>MTLIKNPLVTEKTTRLMEENNTLTFVVDIDSKKPQIKNAIEETYDVKVEKVNSMITSKGKKKVYVKLAPEFDAEEIAGRIGIF</sequence>
<evidence type="ECO:0000256" key="6">
    <source>
        <dbReference type="HAMAP-Rule" id="MF_01369"/>
    </source>
</evidence>
<dbReference type="InterPro" id="IPR012677">
    <property type="entry name" value="Nucleotide-bd_a/b_plait_sf"/>
</dbReference>
<dbReference type="FunFam" id="3.30.70.330:FF:000532">
    <property type="entry name" value="50S ribosomal protein L23"/>
    <property type="match status" value="1"/>
</dbReference>
<evidence type="ECO:0000256" key="5">
    <source>
        <dbReference type="ARBA" id="ARBA00023274"/>
    </source>
</evidence>
<comment type="caution">
    <text evidence="7">The sequence shown here is derived from an EMBL/GenBank/DDBJ whole genome shotgun (WGS) entry which is preliminary data.</text>
</comment>
<dbReference type="SUPFAM" id="SSF54189">
    <property type="entry name" value="Ribosomal proteins S24e, L23 and L15e"/>
    <property type="match status" value="1"/>
</dbReference>
<dbReference type="GO" id="GO:0003735">
    <property type="term" value="F:structural constituent of ribosome"/>
    <property type="evidence" value="ECO:0007669"/>
    <property type="project" value="UniProtKB-UniRule"/>
</dbReference>
<dbReference type="GO" id="GO:1990904">
    <property type="term" value="C:ribonucleoprotein complex"/>
    <property type="evidence" value="ECO:0007669"/>
    <property type="project" value="UniProtKB-KW"/>
</dbReference>
<comment type="similarity">
    <text evidence="1 6">Belongs to the universal ribosomal protein uL23 family.</text>
</comment>
<dbReference type="PANTHER" id="PTHR11620">
    <property type="entry name" value="60S RIBOSOMAL PROTEIN L23A"/>
    <property type="match status" value="1"/>
</dbReference>
<dbReference type="HAMAP" id="MF_01369_B">
    <property type="entry name" value="Ribosomal_uL23_B"/>
    <property type="match status" value="1"/>
</dbReference>
<dbReference type="GO" id="GO:0006412">
    <property type="term" value="P:translation"/>
    <property type="evidence" value="ECO:0007669"/>
    <property type="project" value="UniProtKB-UniRule"/>
</dbReference>
<dbReference type="NCBIfam" id="TIGR03636">
    <property type="entry name" value="uL23_arch"/>
    <property type="match status" value="1"/>
</dbReference>
<dbReference type="InterPro" id="IPR019985">
    <property type="entry name" value="Ribosomal_uL23"/>
</dbReference>
<dbReference type="AlphaFoldDB" id="A0A1Q6DX25"/>
<dbReference type="Pfam" id="PF00276">
    <property type="entry name" value="Ribosomal_L23"/>
    <property type="match status" value="1"/>
</dbReference>
<dbReference type="InterPro" id="IPR013025">
    <property type="entry name" value="Ribosomal_uL23-like"/>
</dbReference>
<evidence type="ECO:0000313" key="8">
    <source>
        <dbReference type="Proteomes" id="UP000185744"/>
    </source>
</evidence>
<dbReference type="EMBL" id="MSDW01000001">
    <property type="protein sequence ID" value="OKY78888.1"/>
    <property type="molecule type" value="Genomic_DNA"/>
</dbReference>
<dbReference type="GO" id="GO:0019843">
    <property type="term" value="F:rRNA binding"/>
    <property type="evidence" value="ECO:0007669"/>
    <property type="project" value="UniProtKB-UniRule"/>
</dbReference>
<keyword evidence="3 6" id="KW-0694">RNA-binding</keyword>
<dbReference type="FunCoup" id="A0A1Q6DX25">
    <property type="interactions" value="141"/>
</dbReference>
<comment type="function">
    <text evidence="6">Binds to 23S rRNA. One of the proteins that surrounds the polypeptide exit tunnel on the outside of the ribosome.</text>
</comment>
<evidence type="ECO:0000313" key="7">
    <source>
        <dbReference type="EMBL" id="OKY78888.1"/>
    </source>
</evidence>
<dbReference type="GO" id="GO:0005840">
    <property type="term" value="C:ribosome"/>
    <property type="evidence" value="ECO:0007669"/>
    <property type="project" value="UniProtKB-UniRule"/>
</dbReference>
<evidence type="ECO:0000256" key="4">
    <source>
        <dbReference type="ARBA" id="ARBA00022980"/>
    </source>
</evidence>
<dbReference type="HAMAP" id="MF_01369_A">
    <property type="entry name" value="Ribosomal_uL23_A"/>
    <property type="match status" value="1"/>
</dbReference>
<gene>
    <name evidence="6" type="primary">rpl23</name>
    <name evidence="7" type="ORF">BTN85_1392</name>
</gene>
<dbReference type="InParanoid" id="A0A1Q6DX25"/>
<name>A0A1Q6DX25_METT1</name>
<keyword evidence="5 6" id="KW-0687">Ribonucleoprotein</keyword>
<comment type="subunit">
    <text evidence="6">Part of the 50S ribosomal subunit. Contacts protein L29.</text>
</comment>
<keyword evidence="4 6" id="KW-0689">Ribosomal protein</keyword>
<reference evidence="7" key="1">
    <citation type="submission" date="2016-12" db="EMBL/GenBank/DDBJ databases">
        <title>Discovery of methanogenic haloarchaea.</title>
        <authorList>
            <person name="Sorokin D.Y."/>
            <person name="Makarova K.S."/>
            <person name="Abbas B."/>
            <person name="Ferrer M."/>
            <person name="Golyshin P.N."/>
        </authorList>
    </citation>
    <scope>NUCLEOTIDE SEQUENCE [LARGE SCALE GENOMIC DNA]</scope>
    <source>
        <strain evidence="7">HMET1</strain>
    </source>
</reference>